<comment type="subunit">
    <text evidence="12">Homodimer.</text>
</comment>
<dbReference type="GO" id="GO:0019303">
    <property type="term" value="P:D-ribose catabolic process"/>
    <property type="evidence" value="ECO:0007669"/>
    <property type="project" value="UniProtKB-UniRule"/>
</dbReference>
<keyword evidence="5 12" id="KW-0479">Metal-binding</keyword>
<keyword evidence="9 12" id="KW-0460">Magnesium</keyword>
<protein>
    <recommendedName>
        <fullName evidence="3 12">Ribokinase</fullName>
        <shortName evidence="12">RK</shortName>
        <ecNumber evidence="2 12">2.7.1.15</ecNumber>
    </recommendedName>
</protein>
<feature type="binding site" evidence="12">
    <location>
        <position position="192"/>
    </location>
    <ligand>
        <name>ATP</name>
        <dbReference type="ChEBI" id="CHEBI:30616"/>
    </ligand>
</feature>
<feature type="binding site" evidence="12">
    <location>
        <position position="260"/>
    </location>
    <ligand>
        <name>substrate</name>
    </ligand>
</feature>
<feature type="domain" description="Carbohydrate kinase PfkB" evidence="13">
    <location>
        <begin position="10"/>
        <end position="302"/>
    </location>
</feature>
<dbReference type="InterPro" id="IPR029056">
    <property type="entry name" value="Ribokinase-like"/>
</dbReference>
<dbReference type="InterPro" id="IPR002139">
    <property type="entry name" value="Ribo/fructo_kinase"/>
</dbReference>
<keyword evidence="4 12" id="KW-0808">Transferase</keyword>
<dbReference type="GO" id="GO:0005524">
    <property type="term" value="F:ATP binding"/>
    <property type="evidence" value="ECO:0007669"/>
    <property type="project" value="UniProtKB-UniRule"/>
</dbReference>
<dbReference type="GO" id="GO:0005829">
    <property type="term" value="C:cytosol"/>
    <property type="evidence" value="ECO:0007669"/>
    <property type="project" value="TreeGrafter"/>
</dbReference>
<dbReference type="HAMAP" id="MF_01987">
    <property type="entry name" value="Ribokinase"/>
    <property type="match status" value="1"/>
</dbReference>
<comment type="pathway">
    <text evidence="12">Carbohydrate metabolism; D-ribose degradation; D-ribose 5-phosphate from beta-D-ribopyranose: step 2/2.</text>
</comment>
<feature type="binding site" evidence="12">
    <location>
        <begin position="19"/>
        <end position="21"/>
    </location>
    <ligand>
        <name>substrate</name>
    </ligand>
</feature>
<comment type="similarity">
    <text evidence="1">Belongs to the carbohydrate kinase pfkB family.</text>
</comment>
<feature type="binding site" evidence="12">
    <location>
        <position position="256"/>
    </location>
    <ligand>
        <name>K(+)</name>
        <dbReference type="ChEBI" id="CHEBI:29103"/>
    </ligand>
</feature>
<evidence type="ECO:0000256" key="3">
    <source>
        <dbReference type="ARBA" id="ARBA00016943"/>
    </source>
</evidence>
<gene>
    <name evidence="12" type="primary">rbsK</name>
    <name evidence="14" type="ORF">X805_38840</name>
</gene>
<dbReference type="Gene3D" id="3.40.1190.20">
    <property type="match status" value="1"/>
</dbReference>
<feature type="active site" description="Proton acceptor" evidence="12">
    <location>
        <position position="260"/>
    </location>
</feature>
<reference evidence="14 15" key="1">
    <citation type="journal article" date="2014" name="FEMS Microbiol. Ecol.">
        <title>Sphaerotilus natans encrusted with nanoball-shaped Fe(III) oxide minerals formed by nitrate-reducing mixotrophic Fe(II) oxidation.</title>
        <authorList>
            <person name="Park S."/>
            <person name="Kim D.H."/>
            <person name="Lee J.H."/>
            <person name="Hur H.G."/>
        </authorList>
    </citation>
    <scope>NUCLEOTIDE SEQUENCE [LARGE SCALE GENOMIC DNA]</scope>
    <source>
        <strain evidence="14 15">DSM 6575</strain>
    </source>
</reference>
<evidence type="ECO:0000256" key="8">
    <source>
        <dbReference type="ARBA" id="ARBA00022840"/>
    </source>
</evidence>
<comment type="activity regulation">
    <text evidence="12">Activated by a monovalent cation that binds near, but not in, the active site. The most likely occupant of the site in vivo is potassium. Ion binding induces a conformational change that may alter substrate affinity.</text>
</comment>
<evidence type="ECO:0000256" key="11">
    <source>
        <dbReference type="ARBA" id="ARBA00023277"/>
    </source>
</evidence>
<dbReference type="PANTHER" id="PTHR10584">
    <property type="entry name" value="SUGAR KINASE"/>
    <property type="match status" value="1"/>
</dbReference>
<keyword evidence="8 12" id="KW-0067">ATP-binding</keyword>
<dbReference type="SUPFAM" id="SSF53613">
    <property type="entry name" value="Ribokinase-like"/>
    <property type="match status" value="1"/>
</dbReference>
<keyword evidence="11 12" id="KW-0119">Carbohydrate metabolism</keyword>
<sequence length="320" mass="32136">MSEPFAATAADVLVVGSLNMDLRIRTPRLPAPGETLTGSGFDTDGGGKGANQAVAAARQGARVAMLGAVGQDAHGAALLAALQADGIDTGAVERIAGMPSGTAAILLMPDGENSIVVIAGANHALTPERVRAQAGRLRQARVVVAQLECPLDAVTEALTIAREAGAITVLNAAPVQPLDDALLGQLDWLVVNEIEAAALAGMPVPGPTEAREVAERLRQRGPRQVLVTLGAEGLVLAGPEGTLALPAPRVQAVDTTGAGDTVVGALAAALAAGRPLREALVRAQAAAALAVTRLGTQSAMPTAAEVDRLVAAQPLQGDTP</sequence>
<keyword evidence="6 12" id="KW-0547">Nucleotide-binding</keyword>
<feature type="binding site" evidence="12">
    <location>
        <begin position="259"/>
        <end position="260"/>
    </location>
    <ligand>
        <name>ATP</name>
        <dbReference type="ChEBI" id="CHEBI:30616"/>
    </ligand>
</feature>
<dbReference type="GO" id="GO:0004747">
    <property type="term" value="F:ribokinase activity"/>
    <property type="evidence" value="ECO:0007669"/>
    <property type="project" value="UniProtKB-UniRule"/>
</dbReference>
<feature type="binding site" evidence="12">
    <location>
        <position position="254"/>
    </location>
    <ligand>
        <name>K(+)</name>
        <dbReference type="ChEBI" id="CHEBI:29103"/>
    </ligand>
</feature>
<evidence type="ECO:0000256" key="10">
    <source>
        <dbReference type="ARBA" id="ARBA00022958"/>
    </source>
</evidence>
<dbReference type="InterPro" id="IPR011611">
    <property type="entry name" value="PfkB_dom"/>
</dbReference>
<organism evidence="14 15">
    <name type="scientific">Sphaerotilus natans subsp. natans DSM 6575</name>
    <dbReference type="NCBI Taxonomy" id="1286631"/>
    <lineage>
        <taxon>Bacteria</taxon>
        <taxon>Pseudomonadati</taxon>
        <taxon>Pseudomonadota</taxon>
        <taxon>Betaproteobacteria</taxon>
        <taxon>Burkholderiales</taxon>
        <taxon>Sphaerotilaceae</taxon>
        <taxon>Sphaerotilus</taxon>
    </lineage>
</organism>
<dbReference type="PATRIC" id="fig|1286631.3.peg.3776"/>
<name>A0A059KGF2_9BURK</name>
<comment type="catalytic activity">
    <reaction evidence="12">
        <text>D-ribose + ATP = D-ribose 5-phosphate + ADP + H(+)</text>
        <dbReference type="Rhea" id="RHEA:13697"/>
        <dbReference type="ChEBI" id="CHEBI:15378"/>
        <dbReference type="ChEBI" id="CHEBI:30616"/>
        <dbReference type="ChEBI" id="CHEBI:47013"/>
        <dbReference type="ChEBI" id="CHEBI:78346"/>
        <dbReference type="ChEBI" id="CHEBI:456216"/>
        <dbReference type="EC" id="2.7.1.15"/>
    </reaction>
</comment>
<evidence type="ECO:0000256" key="9">
    <source>
        <dbReference type="ARBA" id="ARBA00022842"/>
    </source>
</evidence>
<dbReference type="EC" id="2.7.1.15" evidence="2 12"/>
<dbReference type="eggNOG" id="COG0524">
    <property type="taxonomic scope" value="Bacteria"/>
</dbReference>
<comment type="subcellular location">
    <subcellularLocation>
        <location evidence="12">Cytoplasm</location>
    </subcellularLocation>
</comment>
<accession>A0A059KGF2</accession>
<dbReference type="Proteomes" id="UP000026714">
    <property type="component" value="Unassembled WGS sequence"/>
</dbReference>
<keyword evidence="12" id="KW-0963">Cytoplasm</keyword>
<comment type="function">
    <text evidence="12">Catalyzes the phosphorylation of ribose at O-5 in a reaction requiring ATP and magnesium. The resulting D-ribose-5-phosphate can then be used either for sythesis of nucleotides, histidine, and tryptophan, or as a component of the pentose phosphate pathway.</text>
</comment>
<dbReference type="EMBL" id="AZRA01000130">
    <property type="protein sequence ID" value="KDB50527.1"/>
    <property type="molecule type" value="Genomic_DNA"/>
</dbReference>
<evidence type="ECO:0000256" key="6">
    <source>
        <dbReference type="ARBA" id="ARBA00022741"/>
    </source>
</evidence>
<dbReference type="AlphaFoldDB" id="A0A059KGF2"/>
<feature type="binding site" evidence="12">
    <location>
        <position position="148"/>
    </location>
    <ligand>
        <name>substrate</name>
    </ligand>
</feature>
<dbReference type="Pfam" id="PF00294">
    <property type="entry name" value="PfkB"/>
    <property type="match status" value="1"/>
</dbReference>
<dbReference type="CDD" id="cd01174">
    <property type="entry name" value="ribokinase"/>
    <property type="match status" value="1"/>
</dbReference>
<evidence type="ECO:0000256" key="7">
    <source>
        <dbReference type="ARBA" id="ARBA00022777"/>
    </source>
</evidence>
<evidence type="ECO:0000259" key="13">
    <source>
        <dbReference type="Pfam" id="PF00294"/>
    </source>
</evidence>
<comment type="caution">
    <text evidence="12">Lacks conserved residue(s) required for the propagation of feature annotation.</text>
</comment>
<evidence type="ECO:0000313" key="14">
    <source>
        <dbReference type="EMBL" id="KDB50527.1"/>
    </source>
</evidence>
<evidence type="ECO:0000256" key="1">
    <source>
        <dbReference type="ARBA" id="ARBA00005380"/>
    </source>
</evidence>
<dbReference type="NCBIfam" id="TIGR02152">
    <property type="entry name" value="D_ribokin_bact"/>
    <property type="match status" value="1"/>
</dbReference>
<dbReference type="GO" id="GO:0046872">
    <property type="term" value="F:metal ion binding"/>
    <property type="evidence" value="ECO:0007669"/>
    <property type="project" value="UniProtKB-KW"/>
</dbReference>
<feature type="binding site" evidence="12">
    <location>
        <begin position="47"/>
        <end position="51"/>
    </location>
    <ligand>
        <name>substrate</name>
    </ligand>
</feature>
<dbReference type="InterPro" id="IPR002173">
    <property type="entry name" value="Carboh/pur_kinase_PfkB_CS"/>
</dbReference>
<evidence type="ECO:0000313" key="15">
    <source>
        <dbReference type="Proteomes" id="UP000026714"/>
    </source>
</evidence>
<keyword evidence="7 12" id="KW-0418">Kinase</keyword>
<comment type="similarity">
    <text evidence="12">Belongs to the carbohydrate kinase PfkB family. Ribokinase subfamily.</text>
</comment>
<keyword evidence="10 12" id="KW-0630">Potassium</keyword>
<feature type="binding site" evidence="12">
    <location>
        <position position="293"/>
    </location>
    <ligand>
        <name>K(+)</name>
        <dbReference type="ChEBI" id="CHEBI:29103"/>
    </ligand>
</feature>
<comment type="caution">
    <text evidence="14">The sequence shown here is derived from an EMBL/GenBank/DDBJ whole genome shotgun (WGS) entry which is preliminary data.</text>
</comment>
<feature type="binding site" evidence="12">
    <location>
        <begin position="228"/>
        <end position="233"/>
    </location>
    <ligand>
        <name>ATP</name>
        <dbReference type="ChEBI" id="CHEBI:30616"/>
    </ligand>
</feature>
<evidence type="ECO:0000256" key="5">
    <source>
        <dbReference type="ARBA" id="ARBA00022723"/>
    </source>
</evidence>
<dbReference type="InterPro" id="IPR011877">
    <property type="entry name" value="Ribokinase"/>
</dbReference>
<dbReference type="UniPathway" id="UPA00916">
    <property type="reaction ID" value="UER00889"/>
</dbReference>
<evidence type="ECO:0000256" key="12">
    <source>
        <dbReference type="HAMAP-Rule" id="MF_01987"/>
    </source>
</evidence>
<dbReference type="STRING" id="34103.SAMN05421778_102161"/>
<keyword evidence="15" id="KW-1185">Reference proteome</keyword>
<feature type="binding site" evidence="12">
    <location>
        <position position="295"/>
    </location>
    <ligand>
        <name>K(+)</name>
        <dbReference type="ChEBI" id="CHEBI:29103"/>
    </ligand>
</feature>
<evidence type="ECO:0000256" key="4">
    <source>
        <dbReference type="ARBA" id="ARBA00022679"/>
    </source>
</evidence>
<feature type="binding site" evidence="12">
    <location>
        <position position="290"/>
    </location>
    <ligand>
        <name>K(+)</name>
        <dbReference type="ChEBI" id="CHEBI:29103"/>
    </ligand>
</feature>
<evidence type="ECO:0000256" key="2">
    <source>
        <dbReference type="ARBA" id="ARBA00012035"/>
    </source>
</evidence>
<comment type="cofactor">
    <cofactor evidence="12">
        <name>Mg(2+)</name>
        <dbReference type="ChEBI" id="CHEBI:18420"/>
    </cofactor>
    <text evidence="12">Requires a divalent cation, most likely magnesium in vivo, as an electrophilic catalyst to aid phosphoryl group transfer. It is the chelate of the metal and the nucleotide that is the actual substrate.</text>
</comment>
<dbReference type="PANTHER" id="PTHR10584:SF166">
    <property type="entry name" value="RIBOKINASE"/>
    <property type="match status" value="1"/>
</dbReference>
<dbReference type="RefSeq" id="WP_037485653.1">
    <property type="nucleotide sequence ID" value="NZ_AZRA01000130.1"/>
</dbReference>
<dbReference type="PROSITE" id="PS00584">
    <property type="entry name" value="PFKB_KINASES_2"/>
    <property type="match status" value="1"/>
</dbReference>
<dbReference type="PRINTS" id="PR00990">
    <property type="entry name" value="RIBOKINASE"/>
</dbReference>
<proteinExistence type="inferred from homology"/>